<dbReference type="OrthoDB" id="3364627at2759"/>
<dbReference type="AlphaFoldDB" id="A0A316YBL1"/>
<dbReference type="GeneID" id="37044721"/>
<evidence type="ECO:0008006" key="3">
    <source>
        <dbReference type="Google" id="ProtNLM"/>
    </source>
</evidence>
<proteinExistence type="predicted"/>
<name>A0A316YBL1_9BASI</name>
<accession>A0A316YBL1</accession>
<reference evidence="1 2" key="1">
    <citation type="journal article" date="2018" name="Mol. Biol. Evol.">
        <title>Broad Genomic Sampling Reveals a Smut Pathogenic Ancestry of the Fungal Clade Ustilaginomycotina.</title>
        <authorList>
            <person name="Kijpornyongpan T."/>
            <person name="Mondo S.J."/>
            <person name="Barry K."/>
            <person name="Sandor L."/>
            <person name="Lee J."/>
            <person name="Lipzen A."/>
            <person name="Pangilinan J."/>
            <person name="LaButti K."/>
            <person name="Hainaut M."/>
            <person name="Henrissat B."/>
            <person name="Grigoriev I.V."/>
            <person name="Spatafora J.W."/>
            <person name="Aime M.C."/>
        </authorList>
    </citation>
    <scope>NUCLEOTIDE SEQUENCE [LARGE SCALE GENOMIC DNA]</scope>
    <source>
        <strain evidence="1 2">MCA 4198</strain>
    </source>
</reference>
<dbReference type="Proteomes" id="UP000245768">
    <property type="component" value="Unassembled WGS sequence"/>
</dbReference>
<evidence type="ECO:0000313" key="1">
    <source>
        <dbReference type="EMBL" id="PWN86946.1"/>
    </source>
</evidence>
<dbReference type="RefSeq" id="XP_025374144.1">
    <property type="nucleotide sequence ID" value="XM_025522805.1"/>
</dbReference>
<dbReference type="EMBL" id="KZ819641">
    <property type="protein sequence ID" value="PWN86946.1"/>
    <property type="molecule type" value="Genomic_DNA"/>
</dbReference>
<organism evidence="1 2">
    <name type="scientific">Acaromyces ingoldii</name>
    <dbReference type="NCBI Taxonomy" id="215250"/>
    <lineage>
        <taxon>Eukaryota</taxon>
        <taxon>Fungi</taxon>
        <taxon>Dikarya</taxon>
        <taxon>Basidiomycota</taxon>
        <taxon>Ustilaginomycotina</taxon>
        <taxon>Exobasidiomycetes</taxon>
        <taxon>Exobasidiales</taxon>
        <taxon>Cryptobasidiaceae</taxon>
        <taxon>Acaromyces</taxon>
    </lineage>
</organism>
<protein>
    <recommendedName>
        <fullName evidence="3">B3/B4 tRNA-binding domain-containing protein</fullName>
    </recommendedName>
</protein>
<sequence>MKFVIDSSLRKRFGFVAVAVIRVRLSEGARADVTKLEFLKARALEKLLDLVSSGTPAELEQIESVAQWMQAYKTMGLKSKKIKPTHYALALRLVKDKVWPRAIGPIVDTYLSNQIVHLMPHGGFDVASLSGGTIRLLQSPGQQAFQPLGVAADEDERIETIKLGEVVYQDESGIKPPVVVCRYWNHRDAEPTKIGDDHDDETRSTKDFVLFVESIDGSETGQQKLLQTAADLERAYGAVYGSGVKQSYVRLLEASLVDDAEISLDW</sequence>
<evidence type="ECO:0000313" key="2">
    <source>
        <dbReference type="Proteomes" id="UP000245768"/>
    </source>
</evidence>
<dbReference type="PANTHER" id="PTHR39209">
    <property type="match status" value="1"/>
</dbReference>
<dbReference type="PANTHER" id="PTHR39209:SF2">
    <property type="entry name" value="CYTOPLASMIC PROTEIN"/>
    <property type="match status" value="1"/>
</dbReference>
<keyword evidence="2" id="KW-1185">Reference proteome</keyword>
<gene>
    <name evidence="1" type="ORF">FA10DRAFT_269577</name>
</gene>
<dbReference type="InParanoid" id="A0A316YBL1"/>
<dbReference type="SUPFAM" id="SSF56037">
    <property type="entry name" value="PheT/TilS domain"/>
    <property type="match status" value="1"/>
</dbReference>